<comment type="caution">
    <text evidence="1">The sequence shown here is derived from an EMBL/GenBank/DDBJ whole genome shotgun (WGS) entry which is preliminary data.</text>
</comment>
<name>A0A2S8G020_9BACT</name>
<proteinExistence type="predicted"/>
<dbReference type="Proteomes" id="UP000238322">
    <property type="component" value="Unassembled WGS sequence"/>
</dbReference>
<evidence type="ECO:0000313" key="2">
    <source>
        <dbReference type="Proteomes" id="UP000238322"/>
    </source>
</evidence>
<gene>
    <name evidence="1" type="ORF">C5Y83_07540</name>
</gene>
<reference evidence="1 2" key="1">
    <citation type="submission" date="2018-02" db="EMBL/GenBank/DDBJ databases">
        <title>Comparative genomes isolates from brazilian mangrove.</title>
        <authorList>
            <person name="Araujo J.E."/>
            <person name="Taketani R.G."/>
            <person name="Silva M.C.P."/>
            <person name="Loureco M.V."/>
            <person name="Andreote F.D."/>
        </authorList>
    </citation>
    <scope>NUCLEOTIDE SEQUENCE [LARGE SCALE GENOMIC DNA]</scope>
    <source>
        <strain evidence="1 2">Hex-1 MGV</strain>
    </source>
</reference>
<dbReference type="EMBL" id="PUHY01000005">
    <property type="protein sequence ID" value="PQO37789.1"/>
    <property type="molecule type" value="Genomic_DNA"/>
</dbReference>
<accession>A0A2S8G020</accession>
<sequence>MQSWWLNGRASAALLDHVAATIQYCQQRNAQARRSHAKRTRRKLREKGVKLTEIERCRWGPT</sequence>
<dbReference type="AlphaFoldDB" id="A0A2S8G020"/>
<organism evidence="1 2">
    <name type="scientific">Blastopirellula marina</name>
    <dbReference type="NCBI Taxonomy" id="124"/>
    <lineage>
        <taxon>Bacteria</taxon>
        <taxon>Pseudomonadati</taxon>
        <taxon>Planctomycetota</taxon>
        <taxon>Planctomycetia</taxon>
        <taxon>Pirellulales</taxon>
        <taxon>Pirellulaceae</taxon>
        <taxon>Blastopirellula</taxon>
    </lineage>
</organism>
<protein>
    <submittedName>
        <fullName evidence="1">Uncharacterized protein</fullName>
    </submittedName>
</protein>
<evidence type="ECO:0000313" key="1">
    <source>
        <dbReference type="EMBL" id="PQO37789.1"/>
    </source>
</evidence>